<dbReference type="SMART" id="SM00184">
    <property type="entry name" value="RING"/>
    <property type="match status" value="1"/>
</dbReference>
<evidence type="ECO:0000256" key="1">
    <source>
        <dbReference type="ARBA" id="ARBA00004167"/>
    </source>
</evidence>
<sequence length="537" mass="58799">MIGTNRWSVLWVAAALGFPPTARATITLVDTKQKFASTQDRNLGKSLWKNNEYMARLQYVDGNLPLCPSSPSASTHPKYNLTVPSDDSPVAVLVRGGGCTLEDKVHFALHNLEPAGLVKFLIVDGDHTLSTESTSLLTDSLSAHQDALEIKRSPDQFDTKQDNDIPLYILHVSYHTEYDLLDIILHQSSRSQSLGGPRIVMDSRLGTGFLSGPAAVWIGLLSLLSACACSCLLVHGGSQWMPDPDDQEHVPQRPTRRRLTKNQVKAMLPVYQFDGETIKPAHGRSTPALVGPDGLETEILLPDPATLECCSICIDDYESGDRLRMLPCHHLFHSKCIGRWLSERSSTCPLCKLDLFQEDDEEETDEEQPVQEPLRSNPLTSTDGVSVWRSVFGLAELQTQPTHTQSLEATNDNHGAPEVVESRPPSTSTQSWWRRLLPSRSAPVEPSTEERLTEPLLPAEDEEAPAPSTSSGTPETHVATADTARHEQVVSEDGSEDGASTGELEQSEDLRSAETTGSNLVDLPSISPDPPSRQESV</sequence>
<dbReference type="Proteomes" id="UP000836788">
    <property type="component" value="Chromosome 14"/>
</dbReference>
<name>A0A8J9SSS2_PHATR</name>
<feature type="region of interest" description="Disordered" evidence="9">
    <location>
        <begin position="407"/>
        <end position="537"/>
    </location>
</feature>
<proteinExistence type="predicted"/>
<dbReference type="PANTHER" id="PTHR47168:SF1">
    <property type="entry name" value="OS02G0798600 PROTEIN"/>
    <property type="match status" value="1"/>
</dbReference>
<accession>A0A8J9SSS2</accession>
<evidence type="ECO:0000313" key="12">
    <source>
        <dbReference type="EMBL" id="CAG9280798.1"/>
    </source>
</evidence>
<evidence type="ECO:0000256" key="6">
    <source>
        <dbReference type="ARBA" id="ARBA00022989"/>
    </source>
</evidence>
<keyword evidence="7" id="KW-0472">Membrane</keyword>
<keyword evidence="2" id="KW-0812">Transmembrane</keyword>
<dbReference type="PROSITE" id="PS50089">
    <property type="entry name" value="ZF_RING_2"/>
    <property type="match status" value="1"/>
</dbReference>
<reference evidence="12" key="1">
    <citation type="submission" date="2022-02" db="EMBL/GenBank/DDBJ databases">
        <authorList>
            <person name="Giguere J D."/>
        </authorList>
    </citation>
    <scope>NUCLEOTIDE SEQUENCE</scope>
    <source>
        <strain evidence="12">CCAP 1055/1</strain>
    </source>
</reference>
<keyword evidence="3" id="KW-0479">Metal-binding</keyword>
<evidence type="ECO:0000256" key="7">
    <source>
        <dbReference type="ARBA" id="ARBA00023136"/>
    </source>
</evidence>
<dbReference type="EMBL" id="OU594955">
    <property type="protein sequence ID" value="CAG9280798.1"/>
    <property type="molecule type" value="Genomic_DNA"/>
</dbReference>
<evidence type="ECO:0000259" key="11">
    <source>
        <dbReference type="PROSITE" id="PS50089"/>
    </source>
</evidence>
<evidence type="ECO:0000256" key="4">
    <source>
        <dbReference type="ARBA" id="ARBA00022771"/>
    </source>
</evidence>
<dbReference type="Pfam" id="PF13639">
    <property type="entry name" value="zf-RING_2"/>
    <property type="match status" value="1"/>
</dbReference>
<dbReference type="GO" id="GO:0008270">
    <property type="term" value="F:zinc ion binding"/>
    <property type="evidence" value="ECO:0007669"/>
    <property type="project" value="UniProtKB-KW"/>
</dbReference>
<keyword evidence="5" id="KW-0862">Zinc</keyword>
<dbReference type="AlphaFoldDB" id="A0A8J9SSS2"/>
<dbReference type="InterPro" id="IPR001841">
    <property type="entry name" value="Znf_RING"/>
</dbReference>
<dbReference type="SUPFAM" id="SSF57850">
    <property type="entry name" value="RING/U-box"/>
    <property type="match status" value="1"/>
</dbReference>
<feature type="compositionally biased region" description="Acidic residues" evidence="9">
    <location>
        <begin position="359"/>
        <end position="369"/>
    </location>
</feature>
<dbReference type="InterPro" id="IPR051653">
    <property type="entry name" value="E3_ligase_sorting_rcpt"/>
</dbReference>
<evidence type="ECO:0000256" key="2">
    <source>
        <dbReference type="ARBA" id="ARBA00022692"/>
    </source>
</evidence>
<gene>
    <name evidence="12" type="ORF">PTTT1_LOCUS14466</name>
</gene>
<dbReference type="GO" id="GO:0016020">
    <property type="term" value="C:membrane"/>
    <property type="evidence" value="ECO:0007669"/>
    <property type="project" value="UniProtKB-SubCell"/>
</dbReference>
<evidence type="ECO:0000256" key="8">
    <source>
        <dbReference type="PROSITE-ProRule" id="PRU00175"/>
    </source>
</evidence>
<keyword evidence="10" id="KW-0732">Signal</keyword>
<feature type="region of interest" description="Disordered" evidence="9">
    <location>
        <begin position="359"/>
        <end position="382"/>
    </location>
</feature>
<evidence type="ECO:0000256" key="9">
    <source>
        <dbReference type="SAM" id="MobiDB-lite"/>
    </source>
</evidence>
<feature type="domain" description="RING-type" evidence="11">
    <location>
        <begin position="310"/>
        <end position="352"/>
    </location>
</feature>
<keyword evidence="4 8" id="KW-0863">Zinc-finger</keyword>
<protein>
    <recommendedName>
        <fullName evidence="11">RING-type domain-containing protein</fullName>
    </recommendedName>
</protein>
<dbReference type="PANTHER" id="PTHR47168">
    <property type="entry name" value="RING ZINC FINGER DOMAIN SUPERFAMILY PROTEIN-RELATED"/>
    <property type="match status" value="1"/>
</dbReference>
<feature type="chain" id="PRO_5035459114" description="RING-type domain-containing protein" evidence="10">
    <location>
        <begin position="25"/>
        <end position="537"/>
    </location>
</feature>
<comment type="subcellular location">
    <subcellularLocation>
        <location evidence="1">Membrane</location>
        <topology evidence="1">Single-pass membrane protein</topology>
    </subcellularLocation>
</comment>
<feature type="signal peptide" evidence="10">
    <location>
        <begin position="1"/>
        <end position="24"/>
    </location>
</feature>
<keyword evidence="6" id="KW-1133">Transmembrane helix</keyword>
<evidence type="ECO:0000256" key="3">
    <source>
        <dbReference type="ARBA" id="ARBA00022723"/>
    </source>
</evidence>
<evidence type="ECO:0000256" key="10">
    <source>
        <dbReference type="SAM" id="SignalP"/>
    </source>
</evidence>
<evidence type="ECO:0000256" key="5">
    <source>
        <dbReference type="ARBA" id="ARBA00022833"/>
    </source>
</evidence>
<dbReference type="InterPro" id="IPR013083">
    <property type="entry name" value="Znf_RING/FYVE/PHD"/>
</dbReference>
<dbReference type="Gene3D" id="3.30.40.10">
    <property type="entry name" value="Zinc/RING finger domain, C3HC4 (zinc finger)"/>
    <property type="match status" value="1"/>
</dbReference>
<organism evidence="12">
    <name type="scientific">Phaeodactylum tricornutum</name>
    <name type="common">Diatom</name>
    <dbReference type="NCBI Taxonomy" id="2850"/>
    <lineage>
        <taxon>Eukaryota</taxon>
        <taxon>Sar</taxon>
        <taxon>Stramenopiles</taxon>
        <taxon>Ochrophyta</taxon>
        <taxon>Bacillariophyta</taxon>
        <taxon>Bacillariophyceae</taxon>
        <taxon>Bacillariophycidae</taxon>
        <taxon>Naviculales</taxon>
        <taxon>Phaeodactylaceae</taxon>
        <taxon>Phaeodactylum</taxon>
    </lineage>
</organism>